<dbReference type="SUPFAM" id="SSF55073">
    <property type="entry name" value="Nucleotide cyclase"/>
    <property type="match status" value="1"/>
</dbReference>
<accession>A0ABX7R5Y4</accession>
<dbReference type="Gene3D" id="3.30.70.270">
    <property type="match status" value="1"/>
</dbReference>
<dbReference type="InterPro" id="IPR043128">
    <property type="entry name" value="Rev_trsase/Diguanyl_cyclase"/>
</dbReference>
<evidence type="ECO:0000259" key="1">
    <source>
        <dbReference type="SMART" id="SM00267"/>
    </source>
</evidence>
<dbReference type="NCBIfam" id="TIGR00254">
    <property type="entry name" value="GGDEF"/>
    <property type="match status" value="1"/>
</dbReference>
<dbReference type="InterPro" id="IPR029787">
    <property type="entry name" value="Nucleotide_cyclase"/>
</dbReference>
<evidence type="ECO:0000313" key="2">
    <source>
        <dbReference type="EMBL" id="QSX38503.1"/>
    </source>
</evidence>
<keyword evidence="3" id="KW-1185">Reference proteome</keyword>
<dbReference type="Pfam" id="PF00990">
    <property type="entry name" value="GGDEF"/>
    <property type="match status" value="1"/>
</dbReference>
<organism evidence="2 3">
    <name type="scientific">Shewanella sedimentimangrovi</name>
    <dbReference type="NCBI Taxonomy" id="2814293"/>
    <lineage>
        <taxon>Bacteria</taxon>
        <taxon>Pseudomonadati</taxon>
        <taxon>Pseudomonadota</taxon>
        <taxon>Gammaproteobacteria</taxon>
        <taxon>Alteromonadales</taxon>
        <taxon>Shewanellaceae</taxon>
        <taxon>Shewanella</taxon>
    </lineage>
</organism>
<sequence>MIYSFRNSGFRDPETGVYNQTYFMEVFHREWHRHLRENQSLALLYLCPNIHETSDQPHLLELFTNEIQNTLKRATDLIARLDKEHFALGLFNIDAEGTAIVAKRIEEQITEFKSKYGKDKSLMHNYKLIACICHPSKDNKIETLFNSTEALCKKIESDPHQHIVLERLQ</sequence>
<reference evidence="2 3" key="1">
    <citation type="submission" date="2021-03" db="EMBL/GenBank/DDBJ databases">
        <title>Novel species identification of genus Shewanella.</title>
        <authorList>
            <person name="Liu G."/>
            <person name="Zhang Q."/>
        </authorList>
    </citation>
    <scope>NUCLEOTIDE SEQUENCE [LARGE SCALE GENOMIC DNA]</scope>
    <source>
        <strain evidence="2 3">FJAT-52962</strain>
    </source>
</reference>
<feature type="domain" description="GGDEF" evidence="1">
    <location>
        <begin position="1"/>
        <end position="166"/>
    </location>
</feature>
<protein>
    <submittedName>
        <fullName evidence="2">Diguanylate cyclase</fullName>
    </submittedName>
</protein>
<name>A0ABX7R5Y4_9GAMM</name>
<dbReference type="Proteomes" id="UP000663207">
    <property type="component" value="Chromosome"/>
</dbReference>
<evidence type="ECO:0000313" key="3">
    <source>
        <dbReference type="Proteomes" id="UP000663207"/>
    </source>
</evidence>
<proteinExistence type="predicted"/>
<dbReference type="EMBL" id="CP071502">
    <property type="protein sequence ID" value="QSX38503.1"/>
    <property type="molecule type" value="Genomic_DNA"/>
</dbReference>
<dbReference type="InterPro" id="IPR000160">
    <property type="entry name" value="GGDEF_dom"/>
</dbReference>
<gene>
    <name evidence="2" type="ORF">JYB85_06735</name>
</gene>
<dbReference type="RefSeq" id="WP_207381575.1">
    <property type="nucleotide sequence ID" value="NZ_CP071502.1"/>
</dbReference>
<dbReference type="SMART" id="SM00267">
    <property type="entry name" value="GGDEF"/>
    <property type="match status" value="1"/>
</dbReference>